<dbReference type="EMBL" id="DP000011">
    <property type="protein sequence ID" value="ABA98341.2"/>
    <property type="molecule type" value="Genomic_DNA"/>
</dbReference>
<dbReference type="Pfam" id="PF07727">
    <property type="entry name" value="RVT_2"/>
    <property type="match status" value="1"/>
</dbReference>
<proteinExistence type="predicted"/>
<organism evidence="3">
    <name type="scientific">Oryza sativa subsp. japonica</name>
    <name type="common">Rice</name>
    <dbReference type="NCBI Taxonomy" id="39947"/>
    <lineage>
        <taxon>Eukaryota</taxon>
        <taxon>Viridiplantae</taxon>
        <taxon>Streptophyta</taxon>
        <taxon>Embryophyta</taxon>
        <taxon>Tracheophyta</taxon>
        <taxon>Spermatophyta</taxon>
        <taxon>Magnoliopsida</taxon>
        <taxon>Liliopsida</taxon>
        <taxon>Poales</taxon>
        <taxon>Poaceae</taxon>
        <taxon>BOP clade</taxon>
        <taxon>Oryzoideae</taxon>
        <taxon>Oryzeae</taxon>
        <taxon>Oryzinae</taxon>
        <taxon>Oryza</taxon>
        <taxon>Oryza sativa</taxon>
    </lineage>
</organism>
<reference evidence="3" key="1">
    <citation type="journal article" date="2005" name="BMC Biol.">
        <title>The sequence of rice chromosomes 11 and 12, rich in disease resistance genes and recent gene duplications.</title>
        <authorList>
            <consortium name="The rice chromosomes 11 and 12 sequencing consortia"/>
        </authorList>
    </citation>
    <scope>NUCLEOTIDE SEQUENCE [LARGE SCALE GENOMIC DNA]</scope>
</reference>
<feature type="region of interest" description="Disordered" evidence="1">
    <location>
        <begin position="1"/>
        <end position="50"/>
    </location>
</feature>
<dbReference type="InterPro" id="IPR013103">
    <property type="entry name" value="RVT_2"/>
</dbReference>
<gene>
    <name evidence="3" type="ordered locus">LOC_Os12g25460</name>
</gene>
<reference evidence="3" key="2">
    <citation type="submission" date="2005-04" db="EMBL/GenBank/DDBJ databases">
        <authorList>
            <person name="Buell C.R."/>
            <person name="Wing R.A."/>
            <person name="McCombie W.A."/>
            <person name="Ouyang S."/>
        </authorList>
    </citation>
    <scope>NUCLEOTIDE SEQUENCE</scope>
</reference>
<sequence>MSAPGATADAPGATAVPGDGTPGAGAAANVNINVGSPTSQSSGGTFSGDATFFENEFPMKYTPSTSSQETVIPHEHFAPIEHNDQTPEGNPQEDTIVDTRKSKTQRVAKSFGDDYIVYLVDDTPRTIEEAYSSPDTNYWKETIRNEMDSTRRQAPKQWHEKFDTTLTSVGFVLNEADKCMYYRYGGGEGVILCLYVDDILIFGTSLNVIEEVKDFLSKSFEIKDLGEPDVILNIKLLRGDEGGITLVQSHYVDKVLSRFGYSDCKPAPTPYDPACY</sequence>
<evidence type="ECO:0000313" key="3">
    <source>
        <dbReference type="EMBL" id="ABA98341.2"/>
    </source>
</evidence>
<dbReference type="InterPro" id="IPR043502">
    <property type="entry name" value="DNA/RNA_pol_sf"/>
</dbReference>
<protein>
    <submittedName>
        <fullName evidence="3">Retrotransposon protein, putative, Ty1-copia subclass</fullName>
    </submittedName>
</protein>
<name>Q2QS37_ORYSJ</name>
<feature type="compositionally biased region" description="Low complexity" evidence="1">
    <location>
        <begin position="1"/>
        <end position="35"/>
    </location>
</feature>
<evidence type="ECO:0000259" key="2">
    <source>
        <dbReference type="Pfam" id="PF07727"/>
    </source>
</evidence>
<dbReference type="SUPFAM" id="SSF56672">
    <property type="entry name" value="DNA/RNA polymerases"/>
    <property type="match status" value="1"/>
</dbReference>
<evidence type="ECO:0000256" key="1">
    <source>
        <dbReference type="SAM" id="MobiDB-lite"/>
    </source>
</evidence>
<reference evidence="3" key="3">
    <citation type="submission" date="2006-01" db="EMBL/GenBank/DDBJ databases">
        <authorList>
            <person name="Buell R."/>
        </authorList>
    </citation>
    <scope>NUCLEOTIDE SEQUENCE</scope>
</reference>
<accession>Q2QS37</accession>
<dbReference type="AlphaFoldDB" id="Q2QS37"/>
<feature type="domain" description="Reverse transcriptase Ty1/copia-type" evidence="2">
    <location>
        <begin position="152"/>
        <end position="271"/>
    </location>
</feature>